<organism evidence="2 3">
    <name type="scientific">Nonomuraea longicatena</name>
    <dbReference type="NCBI Taxonomy" id="83682"/>
    <lineage>
        <taxon>Bacteria</taxon>
        <taxon>Bacillati</taxon>
        <taxon>Actinomycetota</taxon>
        <taxon>Actinomycetes</taxon>
        <taxon>Streptosporangiales</taxon>
        <taxon>Streptosporangiaceae</taxon>
        <taxon>Nonomuraea</taxon>
    </lineage>
</organism>
<evidence type="ECO:0000313" key="3">
    <source>
        <dbReference type="Proteomes" id="UP001501578"/>
    </source>
</evidence>
<proteinExistence type="predicted"/>
<sequence>MRTLKEAPYDQHGNLMHYPQDDHRRNPETGAYAVVPPDWRPITEFTATLTMTGRRRGWSAAYFMWTDQDGHEWPMFLADLDHLIRSATIANGVVTGTWTVGKRGANFGVRYVSPAEDDA</sequence>
<feature type="region of interest" description="Disordered" evidence="1">
    <location>
        <begin position="1"/>
        <end position="27"/>
    </location>
</feature>
<reference evidence="3" key="1">
    <citation type="journal article" date="2019" name="Int. J. Syst. Evol. Microbiol.">
        <title>The Global Catalogue of Microorganisms (GCM) 10K type strain sequencing project: providing services to taxonomists for standard genome sequencing and annotation.</title>
        <authorList>
            <consortium name="The Broad Institute Genomics Platform"/>
            <consortium name="The Broad Institute Genome Sequencing Center for Infectious Disease"/>
            <person name="Wu L."/>
            <person name="Ma J."/>
        </authorList>
    </citation>
    <scope>NUCLEOTIDE SEQUENCE [LARGE SCALE GENOMIC DNA]</scope>
    <source>
        <strain evidence="3">JCM 11136</strain>
    </source>
</reference>
<comment type="caution">
    <text evidence="2">The sequence shown here is derived from an EMBL/GenBank/DDBJ whole genome shotgun (WGS) entry which is preliminary data.</text>
</comment>
<accession>A0ABP3ZCB1</accession>
<protein>
    <submittedName>
        <fullName evidence="2">Uncharacterized protein</fullName>
    </submittedName>
</protein>
<evidence type="ECO:0000313" key="2">
    <source>
        <dbReference type="EMBL" id="GAA0918627.1"/>
    </source>
</evidence>
<evidence type="ECO:0000256" key="1">
    <source>
        <dbReference type="SAM" id="MobiDB-lite"/>
    </source>
</evidence>
<keyword evidence="3" id="KW-1185">Reference proteome</keyword>
<dbReference type="EMBL" id="BAAAHQ010000007">
    <property type="protein sequence ID" value="GAA0918627.1"/>
    <property type="molecule type" value="Genomic_DNA"/>
</dbReference>
<name>A0ABP3ZCB1_9ACTN</name>
<dbReference type="Proteomes" id="UP001501578">
    <property type="component" value="Unassembled WGS sequence"/>
</dbReference>
<gene>
    <name evidence="2" type="ORF">GCM10009560_15730</name>
</gene>
<dbReference type="RefSeq" id="WP_343949045.1">
    <property type="nucleotide sequence ID" value="NZ_BAAAHQ010000007.1"/>
</dbReference>